<feature type="compositionally biased region" description="Low complexity" evidence="1">
    <location>
        <begin position="89"/>
        <end position="106"/>
    </location>
</feature>
<evidence type="ECO:0000313" key="3">
    <source>
        <dbReference type="Proteomes" id="UP000318626"/>
    </source>
</evidence>
<feature type="region of interest" description="Disordered" evidence="1">
    <location>
        <begin position="177"/>
        <end position="230"/>
    </location>
</feature>
<dbReference type="Proteomes" id="UP000318626">
    <property type="component" value="Chromosome"/>
</dbReference>
<dbReference type="AlphaFoldDB" id="A0A518C9Z2"/>
<organism evidence="2 3">
    <name type="scientific">Bremerella volcania</name>
    <dbReference type="NCBI Taxonomy" id="2527984"/>
    <lineage>
        <taxon>Bacteria</taxon>
        <taxon>Pseudomonadati</taxon>
        <taxon>Planctomycetota</taxon>
        <taxon>Planctomycetia</taxon>
        <taxon>Pirellulales</taxon>
        <taxon>Pirellulaceae</taxon>
        <taxon>Bremerella</taxon>
    </lineage>
</organism>
<name>A0A518C9Z2_9BACT</name>
<accession>A0A518C9Z2</accession>
<dbReference type="RefSeq" id="WP_144973851.1">
    <property type="nucleotide sequence ID" value="NZ_CP036289.1"/>
</dbReference>
<dbReference type="EMBL" id="CP036289">
    <property type="protein sequence ID" value="QDU76035.1"/>
    <property type="molecule type" value="Genomic_DNA"/>
</dbReference>
<sequence>MSLSHEPPEHSGQRSTERAPQVVVRAGKTFVCSSCGTLVEVPADVVGQLVIAVGHSGEETHIDPAPSKEGQVAVKPSPRVHPRPKFPRPKSSQPKSSQPKSSQPKSSRPKSSRPKSSRPRRPQPPKRVGFSGEMIDGLNVPSAKQLDRALAWVSFHLKVLDRQGSEMKRLRKLLKQPPKQPMVCDRARRHAQAVPGREVRAPACPKGKGHAPADQGRVPGSVNDPGRGPP</sequence>
<feature type="region of interest" description="Disordered" evidence="1">
    <location>
        <begin position="1"/>
        <end position="20"/>
    </location>
</feature>
<feature type="compositionally biased region" description="Basic residues" evidence="1">
    <location>
        <begin position="78"/>
        <end position="88"/>
    </location>
</feature>
<proteinExistence type="predicted"/>
<keyword evidence="3" id="KW-1185">Reference proteome</keyword>
<gene>
    <name evidence="2" type="ORF">Pan97_30800</name>
</gene>
<dbReference type="KEGG" id="bvo:Pan97_30800"/>
<protein>
    <submittedName>
        <fullName evidence="2">Uncharacterized protein</fullName>
    </submittedName>
</protein>
<feature type="compositionally biased region" description="Basic and acidic residues" evidence="1">
    <location>
        <begin position="1"/>
        <end position="17"/>
    </location>
</feature>
<evidence type="ECO:0000313" key="2">
    <source>
        <dbReference type="EMBL" id="QDU76035.1"/>
    </source>
</evidence>
<feature type="compositionally biased region" description="Basic residues" evidence="1">
    <location>
        <begin position="107"/>
        <end position="124"/>
    </location>
</feature>
<feature type="region of interest" description="Disordered" evidence="1">
    <location>
        <begin position="58"/>
        <end position="136"/>
    </location>
</feature>
<evidence type="ECO:0000256" key="1">
    <source>
        <dbReference type="SAM" id="MobiDB-lite"/>
    </source>
</evidence>
<reference evidence="3" key="1">
    <citation type="submission" date="2019-02" db="EMBL/GenBank/DDBJ databases">
        <title>Deep-cultivation of Planctomycetes and their phenomic and genomic characterization uncovers novel biology.</title>
        <authorList>
            <person name="Wiegand S."/>
            <person name="Jogler M."/>
            <person name="Boedeker C."/>
            <person name="Pinto D."/>
            <person name="Vollmers J."/>
            <person name="Rivas-Marin E."/>
            <person name="Kohn T."/>
            <person name="Peeters S.H."/>
            <person name="Heuer A."/>
            <person name="Rast P."/>
            <person name="Oberbeckmann S."/>
            <person name="Bunk B."/>
            <person name="Jeske O."/>
            <person name="Meyerdierks A."/>
            <person name="Storesund J.E."/>
            <person name="Kallscheuer N."/>
            <person name="Luecker S."/>
            <person name="Lage O.M."/>
            <person name="Pohl T."/>
            <person name="Merkel B.J."/>
            <person name="Hornburger P."/>
            <person name="Mueller R.-W."/>
            <person name="Bruemmer F."/>
            <person name="Labrenz M."/>
            <person name="Spormann A.M."/>
            <person name="Op den Camp H."/>
            <person name="Overmann J."/>
            <person name="Amann R."/>
            <person name="Jetten M.S.M."/>
            <person name="Mascher T."/>
            <person name="Medema M.H."/>
            <person name="Devos D.P."/>
            <person name="Kaster A.-K."/>
            <person name="Ovreas L."/>
            <person name="Rohde M."/>
            <person name="Galperin M.Y."/>
            <person name="Jogler C."/>
        </authorList>
    </citation>
    <scope>NUCLEOTIDE SEQUENCE [LARGE SCALE GENOMIC DNA]</scope>
    <source>
        <strain evidence="3">Pan97</strain>
    </source>
</reference>